<proteinExistence type="predicted"/>
<dbReference type="EMBL" id="BART01041655">
    <property type="protein sequence ID" value="GAH27845.1"/>
    <property type="molecule type" value="Genomic_DNA"/>
</dbReference>
<accession>X1F5J6</accession>
<gene>
    <name evidence="1" type="ORF">S01H4_66867</name>
</gene>
<evidence type="ECO:0000313" key="1">
    <source>
        <dbReference type="EMBL" id="GAH27845.1"/>
    </source>
</evidence>
<feature type="non-terminal residue" evidence="1">
    <location>
        <position position="1"/>
    </location>
</feature>
<organism evidence="1">
    <name type="scientific">marine sediment metagenome</name>
    <dbReference type="NCBI Taxonomy" id="412755"/>
    <lineage>
        <taxon>unclassified sequences</taxon>
        <taxon>metagenomes</taxon>
        <taxon>ecological metagenomes</taxon>
    </lineage>
</organism>
<name>X1F5J6_9ZZZZ</name>
<comment type="caution">
    <text evidence="1">The sequence shown here is derived from an EMBL/GenBank/DDBJ whole genome shotgun (WGS) entry which is preliminary data.</text>
</comment>
<reference evidence="1" key="1">
    <citation type="journal article" date="2014" name="Front. Microbiol.">
        <title>High frequency of phylogenetically diverse reductive dehalogenase-homologous genes in deep subseafloor sedimentary metagenomes.</title>
        <authorList>
            <person name="Kawai M."/>
            <person name="Futagami T."/>
            <person name="Toyoda A."/>
            <person name="Takaki Y."/>
            <person name="Nishi S."/>
            <person name="Hori S."/>
            <person name="Arai W."/>
            <person name="Tsubouchi T."/>
            <person name="Morono Y."/>
            <person name="Uchiyama I."/>
            <person name="Ito T."/>
            <person name="Fujiyama A."/>
            <person name="Inagaki F."/>
            <person name="Takami H."/>
        </authorList>
    </citation>
    <scope>NUCLEOTIDE SEQUENCE</scope>
    <source>
        <strain evidence="1">Expedition CK06-06</strain>
    </source>
</reference>
<dbReference type="AlphaFoldDB" id="X1F5J6"/>
<protein>
    <submittedName>
        <fullName evidence="1">Uncharacterized protein</fullName>
    </submittedName>
</protein>
<sequence length="57" mass="6511">CSKSCLEQLEILKSIIKELPVSKIMEIGFNAGYSAEFFLNQADKVTSFDLAFHEYTY</sequence>